<feature type="compositionally biased region" description="Basic and acidic residues" evidence="1">
    <location>
        <begin position="130"/>
        <end position="161"/>
    </location>
</feature>
<keyword evidence="3" id="KW-1185">Reference proteome</keyword>
<evidence type="ECO:0000256" key="1">
    <source>
        <dbReference type="SAM" id="MobiDB-lite"/>
    </source>
</evidence>
<gene>
    <name evidence="2" type="ORF">DFL_003489</name>
</gene>
<proteinExistence type="predicted"/>
<comment type="caution">
    <text evidence="2">The sequence shown here is derived from an EMBL/GenBank/DDBJ whole genome shotgun (WGS) entry which is preliminary data.</text>
</comment>
<dbReference type="VEuPathDB" id="FungiDB:DFL_003489"/>
<feature type="compositionally biased region" description="Polar residues" evidence="1">
    <location>
        <begin position="1"/>
        <end position="11"/>
    </location>
</feature>
<dbReference type="OrthoDB" id="10330687at2759"/>
<feature type="region of interest" description="Disordered" evidence="1">
    <location>
        <begin position="1"/>
        <end position="44"/>
    </location>
</feature>
<accession>A0A437A1Z9</accession>
<evidence type="ECO:0000313" key="3">
    <source>
        <dbReference type="Proteomes" id="UP000283090"/>
    </source>
</evidence>
<name>A0A437A1Z9_ARTFL</name>
<sequence>MTISSNSSDTSMGVKPSNVKENAVKDTVPPHPTSDNDIPALPTSPTTLLKALNDHEKWTKEIPINLSEGKTRLATFGFPELGTDNDNHGDRRNRIDGILQYLLKQFELDNEGARDRYEFELKNRKLQLQKEKEKHDIQEAHKQREHEPERLRMEIELETIRSTKKSPSPDATIPLAEKVSKQLQQ</sequence>
<dbReference type="AlphaFoldDB" id="A0A437A1Z9"/>
<dbReference type="RefSeq" id="XP_067490702.1">
    <property type="nucleotide sequence ID" value="XM_067632432.1"/>
</dbReference>
<evidence type="ECO:0000313" key="2">
    <source>
        <dbReference type="EMBL" id="RVD85158.1"/>
    </source>
</evidence>
<feature type="region of interest" description="Disordered" evidence="1">
    <location>
        <begin position="130"/>
        <end position="185"/>
    </location>
</feature>
<dbReference type="GeneID" id="93585800"/>
<reference evidence="2 3" key="1">
    <citation type="submission" date="2019-01" db="EMBL/GenBank/DDBJ databases">
        <title>Intercellular communication is required for trap formation in the nematode-trapping fungus Duddingtonia flagrans.</title>
        <authorList>
            <person name="Youssar L."/>
            <person name="Wernet V."/>
            <person name="Hensel N."/>
            <person name="Hildebrandt H.-G."/>
            <person name="Fischer R."/>
        </authorList>
    </citation>
    <scope>NUCLEOTIDE SEQUENCE [LARGE SCALE GENOMIC DNA]</scope>
    <source>
        <strain evidence="2 3">CBS H-5679</strain>
    </source>
</reference>
<protein>
    <submittedName>
        <fullName evidence="2">Uncharacterized protein</fullName>
    </submittedName>
</protein>
<dbReference type="EMBL" id="SAEB01000006">
    <property type="protein sequence ID" value="RVD85158.1"/>
    <property type="molecule type" value="Genomic_DNA"/>
</dbReference>
<dbReference type="Proteomes" id="UP000283090">
    <property type="component" value="Unassembled WGS sequence"/>
</dbReference>
<organism evidence="2 3">
    <name type="scientific">Arthrobotrys flagrans</name>
    <name type="common">Nematode-trapping fungus</name>
    <name type="synonym">Trichothecium flagrans</name>
    <dbReference type="NCBI Taxonomy" id="97331"/>
    <lineage>
        <taxon>Eukaryota</taxon>
        <taxon>Fungi</taxon>
        <taxon>Dikarya</taxon>
        <taxon>Ascomycota</taxon>
        <taxon>Pezizomycotina</taxon>
        <taxon>Orbiliomycetes</taxon>
        <taxon>Orbiliales</taxon>
        <taxon>Orbiliaceae</taxon>
        <taxon>Arthrobotrys</taxon>
    </lineage>
</organism>